<evidence type="ECO:0000256" key="6">
    <source>
        <dbReference type="ARBA" id="ARBA00023212"/>
    </source>
</evidence>
<feature type="region of interest" description="Disordered" evidence="8">
    <location>
        <begin position="387"/>
        <end position="453"/>
    </location>
</feature>
<dbReference type="Pfam" id="PF03941">
    <property type="entry name" value="INCENP_ARK-bind"/>
    <property type="match status" value="1"/>
</dbReference>
<feature type="region of interest" description="Disordered" evidence="8">
    <location>
        <begin position="1"/>
        <end position="37"/>
    </location>
</feature>
<feature type="compositionally biased region" description="Low complexity" evidence="8">
    <location>
        <begin position="16"/>
        <end position="34"/>
    </location>
</feature>
<feature type="compositionally biased region" description="Low complexity" evidence="8">
    <location>
        <begin position="1057"/>
        <end position="1068"/>
    </location>
</feature>
<comment type="similarity">
    <text evidence="3">Belongs to the INCENP family.</text>
</comment>
<comment type="subcellular location">
    <subcellularLocation>
        <location evidence="2">Cytoplasm</location>
        <location evidence="2">Cytoskeleton</location>
        <location evidence="2">Spindle</location>
    </subcellularLocation>
    <subcellularLocation>
        <location evidence="1">Nucleus</location>
    </subcellularLocation>
</comment>
<reference evidence="10 11" key="1">
    <citation type="submission" date="2018-03" db="EMBL/GenBank/DDBJ databases">
        <authorList>
            <person name="Guldener U."/>
        </authorList>
    </citation>
    <scope>NUCLEOTIDE SEQUENCE [LARGE SCALE GENOMIC DNA]</scope>
    <source>
        <strain evidence="10 11">NBRC100155</strain>
    </source>
</reference>
<feature type="compositionally biased region" description="Low complexity" evidence="8">
    <location>
        <begin position="1587"/>
        <end position="1602"/>
    </location>
</feature>
<feature type="compositionally biased region" description="Low complexity" evidence="8">
    <location>
        <begin position="1169"/>
        <end position="1191"/>
    </location>
</feature>
<feature type="region of interest" description="Disordered" evidence="8">
    <location>
        <begin position="473"/>
        <end position="809"/>
    </location>
</feature>
<feature type="compositionally biased region" description="Basic and acidic residues" evidence="8">
    <location>
        <begin position="261"/>
        <end position="274"/>
    </location>
</feature>
<feature type="compositionally biased region" description="Low complexity" evidence="8">
    <location>
        <begin position="568"/>
        <end position="590"/>
    </location>
</feature>
<feature type="compositionally biased region" description="Low complexity" evidence="8">
    <location>
        <begin position="523"/>
        <end position="548"/>
    </location>
</feature>
<evidence type="ECO:0000313" key="11">
    <source>
        <dbReference type="Proteomes" id="UP000324022"/>
    </source>
</evidence>
<feature type="compositionally biased region" description="Polar residues" evidence="8">
    <location>
        <begin position="719"/>
        <end position="732"/>
    </location>
</feature>
<dbReference type="PANTHER" id="PTHR13142:SF1">
    <property type="entry name" value="INNER CENTROMERE PROTEIN"/>
    <property type="match status" value="1"/>
</dbReference>
<evidence type="ECO:0000256" key="7">
    <source>
        <dbReference type="ARBA" id="ARBA00023242"/>
    </source>
</evidence>
<evidence type="ECO:0000256" key="8">
    <source>
        <dbReference type="SAM" id="MobiDB-lite"/>
    </source>
</evidence>
<feature type="compositionally biased region" description="Low complexity" evidence="8">
    <location>
        <begin position="1239"/>
        <end position="1255"/>
    </location>
</feature>
<dbReference type="EMBL" id="OOIN01000015">
    <property type="protein sequence ID" value="SPO26848.1"/>
    <property type="molecule type" value="Genomic_DNA"/>
</dbReference>
<feature type="compositionally biased region" description="Low complexity" evidence="8">
    <location>
        <begin position="900"/>
        <end position="924"/>
    </location>
</feature>
<keyword evidence="11" id="KW-1185">Reference proteome</keyword>
<evidence type="ECO:0000256" key="4">
    <source>
        <dbReference type="ARBA" id="ARBA00022490"/>
    </source>
</evidence>
<dbReference type="InterPro" id="IPR005635">
    <property type="entry name" value="Inner_centromere_prot_ARK-bd"/>
</dbReference>
<evidence type="ECO:0000256" key="2">
    <source>
        <dbReference type="ARBA" id="ARBA00004186"/>
    </source>
</evidence>
<protein>
    <recommendedName>
        <fullName evidence="9">Inner centromere protein ARK-binding domain-containing protein</fullName>
    </recommendedName>
</protein>
<evidence type="ECO:0000313" key="10">
    <source>
        <dbReference type="EMBL" id="SPO26848.1"/>
    </source>
</evidence>
<dbReference type="GO" id="GO:0005819">
    <property type="term" value="C:spindle"/>
    <property type="evidence" value="ECO:0007669"/>
    <property type="project" value="UniProtKB-SubCell"/>
</dbReference>
<feature type="compositionally biased region" description="Polar residues" evidence="8">
    <location>
        <begin position="986"/>
        <end position="1018"/>
    </location>
</feature>
<feature type="region of interest" description="Disordered" evidence="8">
    <location>
        <begin position="145"/>
        <end position="358"/>
    </location>
</feature>
<dbReference type="Proteomes" id="UP000324022">
    <property type="component" value="Unassembled WGS sequence"/>
</dbReference>
<evidence type="ECO:0000259" key="9">
    <source>
        <dbReference type="Pfam" id="PF03941"/>
    </source>
</evidence>
<feature type="region of interest" description="Disordered" evidence="8">
    <location>
        <begin position="900"/>
        <end position="1145"/>
    </location>
</feature>
<name>A0A5C3E8Q5_9BASI</name>
<feature type="compositionally biased region" description="Polar residues" evidence="8">
    <location>
        <begin position="342"/>
        <end position="352"/>
    </location>
</feature>
<feature type="compositionally biased region" description="Low complexity" evidence="8">
    <location>
        <begin position="931"/>
        <end position="953"/>
    </location>
</feature>
<feature type="region of interest" description="Disordered" evidence="8">
    <location>
        <begin position="1562"/>
        <end position="1617"/>
    </location>
</feature>
<feature type="compositionally biased region" description="Polar residues" evidence="8">
    <location>
        <begin position="297"/>
        <end position="309"/>
    </location>
</feature>
<feature type="compositionally biased region" description="Basic and acidic residues" evidence="8">
    <location>
        <begin position="1079"/>
        <end position="1115"/>
    </location>
</feature>
<organism evidence="10 11">
    <name type="scientific">Ustilago trichophora</name>
    <dbReference type="NCBI Taxonomy" id="86804"/>
    <lineage>
        <taxon>Eukaryota</taxon>
        <taxon>Fungi</taxon>
        <taxon>Dikarya</taxon>
        <taxon>Basidiomycota</taxon>
        <taxon>Ustilaginomycotina</taxon>
        <taxon>Ustilaginomycetes</taxon>
        <taxon>Ustilaginales</taxon>
        <taxon>Ustilaginaceae</taxon>
        <taxon>Ustilago</taxon>
    </lineage>
</organism>
<feature type="compositionally biased region" description="Acidic residues" evidence="8">
    <location>
        <begin position="282"/>
        <end position="294"/>
    </location>
</feature>
<feature type="compositionally biased region" description="Low complexity" evidence="8">
    <location>
        <begin position="316"/>
        <end position="326"/>
    </location>
</feature>
<evidence type="ECO:0000256" key="5">
    <source>
        <dbReference type="ARBA" id="ARBA00022829"/>
    </source>
</evidence>
<feature type="region of interest" description="Disordered" evidence="8">
    <location>
        <begin position="828"/>
        <end position="862"/>
    </location>
</feature>
<dbReference type="OrthoDB" id="6123at2759"/>
<feature type="compositionally biased region" description="Polar residues" evidence="8">
    <location>
        <begin position="954"/>
        <end position="969"/>
    </location>
</feature>
<feature type="region of interest" description="Disordered" evidence="8">
    <location>
        <begin position="1439"/>
        <end position="1468"/>
    </location>
</feature>
<feature type="compositionally biased region" description="Polar residues" evidence="8">
    <location>
        <begin position="1365"/>
        <end position="1375"/>
    </location>
</feature>
<proteinExistence type="inferred from homology"/>
<sequence length="1617" mass="167253">MPGVRAASRRVPAVEASGSGSTYSTTTSSSSSASPMTPEVHLLGHVNNMRRCCDMSLFSKNLQDQGLDFITDSLIMANDIFAKYATTSRTVASPSKLAGELLKSPTRIRTRIRDAAGRASRTRGALKGLSDPFVDAVDVFDKENAPIPTRASRSRTASTAEPQKGKGKAKAKAIDVVDEVPSSPLARPTRRALGDLNAQKNEAKAPIQASKPPTRKTARKDTASEDDSMAIDASIHAAHSRDEAPPRASTPPPQASPPKLKAAEQSEESARVEQLDAISVIDSDEDDSDGDSDVEPVTSSAKGQSNATQDDPADPTVTSTVVSQTSRGDNTTVSFGPDANDTVRSTDNTVSGSLVDPKLESARQAASALLTRQRDGTTEKAVKRTLTSYGAKKSLPAAAHDARPSNVTTTLHPASTPAGPGFRSSFLNKSLRKQIADQEALESDGSESDSDADEAGLVAGATFAAMYKKTAANTRANAGEATSKTTSTSSSRGVTAKKRKSDEALPVASEAGLGSAAPPNKISKLSAAMLAAKAQSSAPTPAAKKTPAVGPASKLEQFRSTLAHVARSTGSGASSGSATQSISSAASQATDEVVKALEPASIPTTVAEESKVPASSDDSTRSSDSGSDSTEKVALANKSGESTIKASAIPRSPVRSPSRAAPTSPVRLPPRTGSVRKSPRKLAEQQKTIQQEAARSASPGTKVREAVNLFQSGRAVAPTNMQPPRSPTTQPRSLAALFGSPKQATKLPTLSSAAGGSTTPAHSPPKNWQGSRLPFVQPLQLQPHAPREADKSLPQTPVEETAEPISKTAVGAQRIVSAASTVMSASKAEAESQFFDARSRENTPEPIEPTPAAAAPSKDVTTDAITTAPETVARKEEAIAAVAPTPAPAPAPVPAPVVAAKSSGIAKASSLSPKKVAAKALAKAGPTSPTKASALRAAANAASPSKSKSQSTARNAQQSGLPAPSTSPSRGWGIGERLKGFLGLHASTTTNPSTSVAQTKVSASSTFQPRSNGISASTANVAAAEPKAAPAAAPVPAIPGALLASPPPSSKTPQINSTPSSAATSATTNGKLNSIARAELLRKKQVEEEERKAREKEERRRMLMAKKEERAKAVAEEELEKENRKRAREQNDRPGRPGAEDASIASSVGAPAAIPAALLGNIVVGGSATSASGHSASGSSRTSAVSSVSSGPPTRPSSALNGSYAGVKSRYMQTSVQQQQQTDESNKKRRVTNDKEGGAASLQAQFKQQQSQQLAPGARPGASAATSQIGAPKMVRTVSQSSIRAGPSSQAPAQQQPRAQPQASAQPPPQQIKLAMKSGAAAAAGFGAAPRIPGAGAMAGNGAATASMMVAATKAAPQPAAKSMANANFSSSNPFQQAKQQQLQMQMQKQKQLQLQQQQAATSAAQAQAAANAAAMREQELHRTAQLQFQVQNAAGGRFDEWDDHAPQQGADEPLPDIASEYSDSEDEETIQKRAAMPSWTQGDALDAALLAQCTVDADEIFGIPQGPVELEKILPGERTANRIRRPRTSSANWSGPDGLAQWEIDRYNKRMGIKGAGVQLARRDGSHPPLPPPGVMARLSMAQRQSMSHHSMGPSSSSSSSANPNVGKKDDGRGKL</sequence>
<keyword evidence="7" id="KW-0539">Nucleus</keyword>
<feature type="compositionally biased region" description="Low complexity" evidence="8">
    <location>
        <begin position="1019"/>
        <end position="1044"/>
    </location>
</feature>
<dbReference type="GO" id="GO:0005634">
    <property type="term" value="C:nucleus"/>
    <property type="evidence" value="ECO:0007669"/>
    <property type="project" value="UniProtKB-SubCell"/>
</dbReference>
<feature type="compositionally biased region" description="Basic and acidic residues" evidence="8">
    <location>
        <begin position="1608"/>
        <end position="1617"/>
    </location>
</feature>
<feature type="compositionally biased region" description="Low complexity" evidence="8">
    <location>
        <begin position="482"/>
        <end position="491"/>
    </location>
</feature>
<feature type="region of interest" description="Disordered" evidence="8">
    <location>
        <begin position="1169"/>
        <end position="1311"/>
    </location>
</feature>
<accession>A0A5C3E8Q5</accession>
<dbReference type="PANTHER" id="PTHR13142">
    <property type="entry name" value="INNER CENTROMERE PROTEIN"/>
    <property type="match status" value="1"/>
</dbReference>
<feature type="domain" description="Inner centromere protein ARK-binding" evidence="9">
    <location>
        <begin position="1457"/>
        <end position="1514"/>
    </location>
</feature>
<evidence type="ECO:0000256" key="3">
    <source>
        <dbReference type="ARBA" id="ARBA00010042"/>
    </source>
</evidence>
<keyword evidence="5" id="KW-0159">Chromosome partition</keyword>
<feature type="compositionally biased region" description="Low complexity" evidence="8">
    <location>
        <begin position="149"/>
        <end position="160"/>
    </location>
</feature>
<keyword evidence="4" id="KW-0963">Cytoplasm</keyword>
<keyword evidence="6" id="KW-0206">Cytoskeleton</keyword>
<feature type="compositionally biased region" description="Acidic residues" evidence="8">
    <location>
        <begin position="439"/>
        <end position="453"/>
    </location>
</feature>
<feature type="compositionally biased region" description="Low complexity" evidence="8">
    <location>
        <begin position="1287"/>
        <end position="1305"/>
    </location>
</feature>
<dbReference type="GO" id="GO:0007059">
    <property type="term" value="P:chromosome segregation"/>
    <property type="evidence" value="ECO:0007669"/>
    <property type="project" value="UniProtKB-KW"/>
</dbReference>
<gene>
    <name evidence="10" type="ORF">UTRI_04161_B</name>
</gene>
<feature type="compositionally biased region" description="Polar residues" evidence="8">
    <location>
        <begin position="742"/>
        <end position="770"/>
    </location>
</feature>
<feature type="region of interest" description="Disordered" evidence="8">
    <location>
        <begin position="1362"/>
        <end position="1384"/>
    </location>
</feature>
<evidence type="ECO:0000256" key="1">
    <source>
        <dbReference type="ARBA" id="ARBA00004123"/>
    </source>
</evidence>
<feature type="compositionally biased region" description="Basic and acidic residues" evidence="8">
    <location>
        <begin position="1128"/>
        <end position="1139"/>
    </location>
</feature>